<organism evidence="1 2">
    <name type="scientific">Methanophagales virus GBV302</name>
    <dbReference type="NCBI Taxonomy" id="2999281"/>
    <lineage>
        <taxon>Viruses</taxon>
        <taxon>Duplodnaviria</taxon>
        <taxon>Heunggongvirae</taxon>
        <taxon>Uroviricota</taxon>
        <taxon>Caudoviricetes</taxon>
        <taxon>Nakonvirales</taxon>
        <taxon>Ekchuahviridae</taxon>
        <taxon>Kukulkanvirus</taxon>
        <taxon>Kukulkanvirus mexicoense</taxon>
    </lineage>
</organism>
<accession>A0A9E9AA58</accession>
<protein>
    <submittedName>
        <fullName evidence="1">Uncharacterized protein</fullName>
    </submittedName>
</protein>
<keyword evidence="2" id="KW-1185">Reference proteome</keyword>
<dbReference type="EMBL" id="OP880253">
    <property type="protein sequence ID" value="WAE39537.1"/>
    <property type="molecule type" value="Genomic_DNA"/>
</dbReference>
<dbReference type="Proteomes" id="UP001156237">
    <property type="component" value="Segment"/>
</dbReference>
<sequence>MKINLERISAAIGTVISSKKGKQSAKKLKEDILLKLKEREDNPAILRAALVMCLEELAKDIKKEDLDDAIDLFLEELIAELFEELSEEDLLSLQGASYPDVNSNTNTISSDNPMYR</sequence>
<evidence type="ECO:0000313" key="2">
    <source>
        <dbReference type="Proteomes" id="UP001156237"/>
    </source>
</evidence>
<name>A0A9E9AA58_9CAUD</name>
<gene>
    <name evidence="1" type="ORF">FHOMOCKG_00009</name>
</gene>
<proteinExistence type="predicted"/>
<reference evidence="1 2" key="1">
    <citation type="submission" date="2022-10" db="EMBL/GenBank/DDBJ databases">
        <title>Evolutionary Diversification of Methanotrophic Ca. Methanophagales (ANME-1) and Their Expansive Virome.</title>
        <authorList>
            <person name="Laso-Perez R."/>
            <person name="Wu F."/>
            <person name="Cremiere A."/>
            <person name="Speth D.R."/>
            <person name="Magyar J.S."/>
            <person name="Krupovic M."/>
            <person name="Orphan V.J."/>
        </authorList>
    </citation>
    <scope>NUCLEOTIDE SEQUENCE [LARGE SCALE GENOMIC DNA]</scope>
</reference>
<evidence type="ECO:0000313" key="1">
    <source>
        <dbReference type="EMBL" id="WAE39537.1"/>
    </source>
</evidence>